<evidence type="ECO:0000256" key="4">
    <source>
        <dbReference type="ARBA" id="ARBA00022692"/>
    </source>
</evidence>
<comment type="caution">
    <text evidence="10">The sequence shown here is derived from an EMBL/GenBank/DDBJ whole genome shotgun (WGS) entry which is preliminary data.</text>
</comment>
<keyword evidence="7" id="KW-0472">Membrane</keyword>
<comment type="similarity">
    <text evidence="2 9">Belongs to the sulfotransferase 2 family.</text>
</comment>
<dbReference type="GO" id="GO:0000139">
    <property type="term" value="C:Golgi membrane"/>
    <property type="evidence" value="ECO:0007669"/>
    <property type="project" value="UniProtKB-SubCell"/>
</dbReference>
<evidence type="ECO:0000256" key="8">
    <source>
        <dbReference type="ARBA" id="ARBA00023180"/>
    </source>
</evidence>
<dbReference type="InterPro" id="IPR005331">
    <property type="entry name" value="Sulfotransferase"/>
</dbReference>
<sequence length="381" mass="44705">MAFLMFFVGFSGNFTSPNRPTLQKNSDLTATNLRGKSWKISAIDEQKKRLQHIRDVCALGMKGKVTNMIFMDRKIGLTYCPVQKSGCTFWKRIFRYFNKERLGLNINSPSELSRHSVHFESWPDNVRVRFDPVTISNTTRMMFVRDPYARLWSAYLDKFYLPDFWYVGKEIARRRPRPKKHSLRCGHDITFREFIHYALSSDPKSADGHWLPIVQLCDPCQFLPNFVGKVEHFNRDAKEILRNIGQGDILNNFSGSGHVKDEISLLVDDYFLVFRNTKKCLKSSEFKQRIWTLFQYNGYIPNHVGLPEIRDKEHMKEVIMSIRNISTLNQATLKKQRYGARTAAFRSLPVKYLERIQKIFAGDFLLFDYDPKPKDIYKNLP</sequence>
<evidence type="ECO:0000313" key="11">
    <source>
        <dbReference type="Proteomes" id="UP001347796"/>
    </source>
</evidence>
<evidence type="ECO:0000256" key="3">
    <source>
        <dbReference type="ARBA" id="ARBA00022679"/>
    </source>
</evidence>
<keyword evidence="4" id="KW-0812">Transmembrane</keyword>
<keyword evidence="5" id="KW-1133">Transmembrane helix</keyword>
<dbReference type="InterPro" id="IPR018011">
    <property type="entry name" value="Carb_sulfotrans_8-10"/>
</dbReference>
<dbReference type="Proteomes" id="UP001347796">
    <property type="component" value="Unassembled WGS sequence"/>
</dbReference>
<dbReference type="PANTHER" id="PTHR12137:SF54">
    <property type="entry name" value="CARBOHYDRATE SULFOTRANSFERASE"/>
    <property type="match status" value="1"/>
</dbReference>
<accession>A0AAN8JSD6</accession>
<dbReference type="AlphaFoldDB" id="A0AAN8JSD6"/>
<evidence type="ECO:0000256" key="1">
    <source>
        <dbReference type="ARBA" id="ARBA00004323"/>
    </source>
</evidence>
<dbReference type="Pfam" id="PF03567">
    <property type="entry name" value="Sulfotransfer_2"/>
    <property type="match status" value="1"/>
</dbReference>
<dbReference type="EMBL" id="JAZGQO010000008">
    <property type="protein sequence ID" value="KAK6180229.1"/>
    <property type="molecule type" value="Genomic_DNA"/>
</dbReference>
<evidence type="ECO:0000256" key="6">
    <source>
        <dbReference type="ARBA" id="ARBA00023034"/>
    </source>
</evidence>
<dbReference type="PANTHER" id="PTHR12137">
    <property type="entry name" value="CARBOHYDRATE SULFOTRANSFERASE"/>
    <property type="match status" value="1"/>
</dbReference>
<keyword evidence="11" id="KW-1185">Reference proteome</keyword>
<evidence type="ECO:0000313" key="10">
    <source>
        <dbReference type="EMBL" id="KAK6180229.1"/>
    </source>
</evidence>
<protein>
    <recommendedName>
        <fullName evidence="9">Carbohydrate sulfotransferase</fullName>
        <ecNumber evidence="9">2.8.2.-</ecNumber>
    </recommendedName>
</protein>
<comment type="subcellular location">
    <subcellularLocation>
        <location evidence="1 9">Golgi apparatus membrane</location>
        <topology evidence="1 9">Single-pass type II membrane protein</topology>
    </subcellularLocation>
</comment>
<proteinExistence type="inferred from homology"/>
<name>A0AAN8JSD6_PATCE</name>
<dbReference type="GO" id="GO:0008146">
    <property type="term" value="F:sulfotransferase activity"/>
    <property type="evidence" value="ECO:0007669"/>
    <property type="project" value="InterPro"/>
</dbReference>
<organism evidence="10 11">
    <name type="scientific">Patella caerulea</name>
    <name type="common">Rayed Mediterranean limpet</name>
    <dbReference type="NCBI Taxonomy" id="87958"/>
    <lineage>
        <taxon>Eukaryota</taxon>
        <taxon>Metazoa</taxon>
        <taxon>Spiralia</taxon>
        <taxon>Lophotrochozoa</taxon>
        <taxon>Mollusca</taxon>
        <taxon>Gastropoda</taxon>
        <taxon>Patellogastropoda</taxon>
        <taxon>Patelloidea</taxon>
        <taxon>Patellidae</taxon>
        <taxon>Patella</taxon>
    </lineage>
</organism>
<reference evidence="10 11" key="1">
    <citation type="submission" date="2024-01" db="EMBL/GenBank/DDBJ databases">
        <title>The genome of the rayed Mediterranean limpet Patella caerulea (Linnaeus, 1758).</title>
        <authorList>
            <person name="Anh-Thu Weber A."/>
            <person name="Halstead-Nussloch G."/>
        </authorList>
    </citation>
    <scope>NUCLEOTIDE SEQUENCE [LARGE SCALE GENOMIC DNA]</scope>
    <source>
        <strain evidence="10">AATW-2023a</strain>
        <tissue evidence="10">Whole specimen</tissue>
    </source>
</reference>
<keyword evidence="9" id="KW-0119">Carbohydrate metabolism</keyword>
<keyword evidence="6 9" id="KW-0333">Golgi apparatus</keyword>
<dbReference type="GO" id="GO:0016051">
    <property type="term" value="P:carbohydrate biosynthetic process"/>
    <property type="evidence" value="ECO:0007669"/>
    <property type="project" value="InterPro"/>
</dbReference>
<evidence type="ECO:0000256" key="5">
    <source>
        <dbReference type="ARBA" id="ARBA00022989"/>
    </source>
</evidence>
<keyword evidence="8 9" id="KW-0325">Glycoprotein</keyword>
<gene>
    <name evidence="10" type="ORF">SNE40_012421</name>
</gene>
<evidence type="ECO:0000256" key="2">
    <source>
        <dbReference type="ARBA" id="ARBA00006339"/>
    </source>
</evidence>
<keyword evidence="3 9" id="KW-0808">Transferase</keyword>
<evidence type="ECO:0000256" key="9">
    <source>
        <dbReference type="RuleBase" id="RU364020"/>
    </source>
</evidence>
<keyword evidence="9" id="KW-0735">Signal-anchor</keyword>
<evidence type="ECO:0000256" key="7">
    <source>
        <dbReference type="ARBA" id="ARBA00023136"/>
    </source>
</evidence>
<dbReference type="EC" id="2.8.2.-" evidence="9"/>